<reference evidence="3" key="1">
    <citation type="journal article" date="2019" name="Plant Biotechnol. J.">
        <title>Genome sequencing of the Australian wild diploid species Gossypium australe highlights disease resistance and delayed gland morphogenesis.</title>
        <authorList>
            <person name="Cai Y."/>
            <person name="Cai X."/>
            <person name="Wang Q."/>
            <person name="Wang P."/>
            <person name="Zhang Y."/>
            <person name="Cai C."/>
            <person name="Xu Y."/>
            <person name="Wang K."/>
            <person name="Zhou Z."/>
            <person name="Wang C."/>
            <person name="Geng S."/>
            <person name="Li B."/>
            <person name="Dong Q."/>
            <person name="Hou Y."/>
            <person name="Wang H."/>
            <person name="Ai P."/>
            <person name="Liu Z."/>
            <person name="Yi F."/>
            <person name="Sun M."/>
            <person name="An G."/>
            <person name="Cheng J."/>
            <person name="Zhang Y."/>
            <person name="Shi Q."/>
            <person name="Xie Y."/>
            <person name="Shi X."/>
            <person name="Chang Y."/>
            <person name="Huang F."/>
            <person name="Chen Y."/>
            <person name="Hong S."/>
            <person name="Mi L."/>
            <person name="Sun Q."/>
            <person name="Zhang L."/>
            <person name="Zhou B."/>
            <person name="Peng R."/>
            <person name="Zhang X."/>
            <person name="Liu F."/>
        </authorList>
    </citation>
    <scope>NUCLEOTIDE SEQUENCE [LARGE SCALE GENOMIC DNA]</scope>
    <source>
        <strain evidence="3">cv. PA1801</strain>
    </source>
</reference>
<evidence type="ECO:0000313" key="3">
    <source>
        <dbReference type="Proteomes" id="UP000325315"/>
    </source>
</evidence>
<name>A0A5B6V830_9ROSI</name>
<dbReference type="Pfam" id="PF13966">
    <property type="entry name" value="zf-RVT"/>
    <property type="match status" value="1"/>
</dbReference>
<feature type="domain" description="Reverse transcriptase zinc-binding" evidence="1">
    <location>
        <begin position="155"/>
        <end position="239"/>
    </location>
</feature>
<dbReference type="EMBL" id="SMMG02000007">
    <property type="protein sequence ID" value="KAA3465295.1"/>
    <property type="molecule type" value="Genomic_DNA"/>
</dbReference>
<comment type="caution">
    <text evidence="2">The sequence shown here is derived from an EMBL/GenBank/DDBJ whole genome shotgun (WGS) entry which is preliminary data.</text>
</comment>
<keyword evidence="2" id="KW-0695">RNA-directed DNA polymerase</keyword>
<dbReference type="InterPro" id="IPR026960">
    <property type="entry name" value="RVT-Znf"/>
</dbReference>
<dbReference type="PANTHER" id="PTHR36617:SF16">
    <property type="entry name" value="OS04G0516500 PROTEIN"/>
    <property type="match status" value="1"/>
</dbReference>
<dbReference type="AlphaFoldDB" id="A0A5B6V830"/>
<dbReference type="GO" id="GO:0003964">
    <property type="term" value="F:RNA-directed DNA polymerase activity"/>
    <property type="evidence" value="ECO:0007669"/>
    <property type="project" value="UniProtKB-KW"/>
</dbReference>
<evidence type="ECO:0000313" key="2">
    <source>
        <dbReference type="EMBL" id="KAA3465295.1"/>
    </source>
</evidence>
<protein>
    <submittedName>
        <fullName evidence="2">Reverse transcriptase</fullName>
    </submittedName>
</protein>
<gene>
    <name evidence="2" type="ORF">EPI10_000485</name>
</gene>
<keyword evidence="2" id="KW-0808">Transferase</keyword>
<dbReference type="OrthoDB" id="999432at2759"/>
<accession>A0A5B6V830</accession>
<dbReference type="Proteomes" id="UP000325315">
    <property type="component" value="Unassembled WGS sequence"/>
</dbReference>
<proteinExistence type="predicted"/>
<evidence type="ECO:0000259" key="1">
    <source>
        <dbReference type="Pfam" id="PF13966"/>
    </source>
</evidence>
<sequence>MRKGEFIGALARIFLLINYPNSLLAKVLKEKYYPKSNFLEAQLGTLPSLTWKSIWAAKGLLQKGLCWQIGRGNKVSIWNNCWIQGIELLERHNSSDKMQLELVSDLIDNANRKWRAELISNTFHPNVARIILQIPLSESDHEDFQVWRGEPTGEYSVRSAYKLLQNANLDPSNYLLQTEIKEFFGKLWNLQLPSKISIIIWRISWNYIPTLGNLRYKRIVTNASCPCCGYGEEDCHHIFR</sequence>
<keyword evidence="3" id="KW-1185">Reference proteome</keyword>
<dbReference type="PANTHER" id="PTHR36617">
    <property type="entry name" value="PROTEIN, PUTATIVE-RELATED"/>
    <property type="match status" value="1"/>
</dbReference>
<keyword evidence="2" id="KW-0548">Nucleotidyltransferase</keyword>
<organism evidence="2 3">
    <name type="scientific">Gossypium australe</name>
    <dbReference type="NCBI Taxonomy" id="47621"/>
    <lineage>
        <taxon>Eukaryota</taxon>
        <taxon>Viridiplantae</taxon>
        <taxon>Streptophyta</taxon>
        <taxon>Embryophyta</taxon>
        <taxon>Tracheophyta</taxon>
        <taxon>Spermatophyta</taxon>
        <taxon>Magnoliopsida</taxon>
        <taxon>eudicotyledons</taxon>
        <taxon>Gunneridae</taxon>
        <taxon>Pentapetalae</taxon>
        <taxon>rosids</taxon>
        <taxon>malvids</taxon>
        <taxon>Malvales</taxon>
        <taxon>Malvaceae</taxon>
        <taxon>Malvoideae</taxon>
        <taxon>Gossypium</taxon>
    </lineage>
</organism>